<dbReference type="EMBL" id="JAGTXO010000081">
    <property type="protein sequence ID" value="KAG8457120.1"/>
    <property type="molecule type" value="Genomic_DNA"/>
</dbReference>
<evidence type="ECO:0000256" key="2">
    <source>
        <dbReference type="SAM" id="MobiDB-lite"/>
    </source>
</evidence>
<name>A0A8J5X6T4_DIALT</name>
<proteinExistence type="predicted"/>
<dbReference type="Gene3D" id="2.30.30.1190">
    <property type="match status" value="1"/>
</dbReference>
<feature type="region of interest" description="Disordered" evidence="2">
    <location>
        <begin position="217"/>
        <end position="240"/>
    </location>
</feature>
<dbReference type="PROSITE" id="PS50103">
    <property type="entry name" value="ZF_C3H1"/>
    <property type="match status" value="1"/>
</dbReference>
<feature type="region of interest" description="Disordered" evidence="2">
    <location>
        <begin position="366"/>
        <end position="385"/>
    </location>
</feature>
<gene>
    <name evidence="4" type="ORF">KFE25_012695</name>
</gene>
<dbReference type="Proteomes" id="UP000751190">
    <property type="component" value="Unassembled WGS sequence"/>
</dbReference>
<keyword evidence="1" id="KW-0479">Metal-binding</keyword>
<evidence type="ECO:0000259" key="3">
    <source>
        <dbReference type="PROSITE" id="PS50103"/>
    </source>
</evidence>
<dbReference type="SMART" id="SM00356">
    <property type="entry name" value="ZnF_C3H1"/>
    <property type="match status" value="1"/>
</dbReference>
<feature type="domain" description="C3H1-type" evidence="3">
    <location>
        <begin position="323"/>
        <end position="350"/>
    </location>
</feature>
<comment type="caution">
    <text evidence="4">The sequence shown here is derived from an EMBL/GenBank/DDBJ whole genome shotgun (WGS) entry which is preliminary data.</text>
</comment>
<dbReference type="AlphaFoldDB" id="A0A8J5X6T4"/>
<keyword evidence="5" id="KW-1185">Reference proteome</keyword>
<dbReference type="InterPro" id="IPR000571">
    <property type="entry name" value="Znf_CCCH"/>
</dbReference>
<accession>A0A8J5X6T4</accession>
<sequence>MAAGADASVRLAGVPLVVPLGFHCAPSIVNDVLGHDEGRPRMRTPFSLGVFPPAEIARLLDDGLSASGLVGRDVLMGEDGEPLRFADDPTYRKFAHGVLVRHRRYAFTYNHDFARADGGGDAIVNQPWVHGMYEAKVSQLRAMLRSPPAGGIVLCTVASPLSLGGRVAVAVPTGSELARDVAAALRAVRALAAAEGAAPDAVVGAVVLYAPPDRAPAGAAQSNAHGGGGDGGDVDDDGRPRDVERLGLADVCLEPLPSRVLAELQGYGQLPVPRRGPLYRAVYSAFVDAAARLRGGALRDAFPPWERTRYAVDVLAPRLQAALARRKPCVFFRQDRCHFGDACRFAHILAHPAAAGSAAARMAAPPAAVSHRSGGNPETETEIKL</sequence>
<dbReference type="OrthoDB" id="690722at2759"/>
<dbReference type="GO" id="GO:0008270">
    <property type="term" value="F:zinc ion binding"/>
    <property type="evidence" value="ECO:0007669"/>
    <property type="project" value="UniProtKB-KW"/>
</dbReference>
<protein>
    <recommendedName>
        <fullName evidence="3">C3H1-type domain-containing protein</fullName>
    </recommendedName>
</protein>
<organism evidence="4 5">
    <name type="scientific">Diacronema lutheri</name>
    <name type="common">Unicellular marine alga</name>
    <name type="synonym">Monochrysis lutheri</name>
    <dbReference type="NCBI Taxonomy" id="2081491"/>
    <lineage>
        <taxon>Eukaryota</taxon>
        <taxon>Haptista</taxon>
        <taxon>Haptophyta</taxon>
        <taxon>Pavlovophyceae</taxon>
        <taxon>Pavlovales</taxon>
        <taxon>Pavlovaceae</taxon>
        <taxon>Diacronema</taxon>
    </lineage>
</organism>
<evidence type="ECO:0000256" key="1">
    <source>
        <dbReference type="PROSITE-ProRule" id="PRU00723"/>
    </source>
</evidence>
<feature type="zinc finger region" description="C3H1-type" evidence="1">
    <location>
        <begin position="323"/>
        <end position="350"/>
    </location>
</feature>
<keyword evidence="1" id="KW-0862">Zinc</keyword>
<evidence type="ECO:0000313" key="5">
    <source>
        <dbReference type="Proteomes" id="UP000751190"/>
    </source>
</evidence>
<evidence type="ECO:0000313" key="4">
    <source>
        <dbReference type="EMBL" id="KAG8457120.1"/>
    </source>
</evidence>
<keyword evidence="1" id="KW-0863">Zinc-finger</keyword>
<reference evidence="4" key="1">
    <citation type="submission" date="2021-05" db="EMBL/GenBank/DDBJ databases">
        <title>The genome of the haptophyte Pavlova lutheri (Diacronema luteri, Pavlovales) - a model for lipid biosynthesis in eukaryotic algae.</title>
        <authorList>
            <person name="Hulatt C.J."/>
            <person name="Posewitz M.C."/>
        </authorList>
    </citation>
    <scope>NUCLEOTIDE SEQUENCE</scope>
    <source>
        <strain evidence="4">NIVA-4/92</strain>
    </source>
</reference>